<proteinExistence type="predicted"/>
<feature type="region of interest" description="Disordered" evidence="1">
    <location>
        <begin position="455"/>
        <end position="489"/>
    </location>
</feature>
<organism evidence="2">
    <name type="scientific">Strongyloides ratti</name>
    <name type="common">Parasitic roundworm</name>
    <dbReference type="NCBI Taxonomy" id="34506"/>
    <lineage>
        <taxon>Eukaryota</taxon>
        <taxon>Metazoa</taxon>
        <taxon>Ecdysozoa</taxon>
        <taxon>Nematoda</taxon>
        <taxon>Chromadorea</taxon>
        <taxon>Rhabditida</taxon>
        <taxon>Tylenchina</taxon>
        <taxon>Panagrolaimomorpha</taxon>
        <taxon>Strongyloidoidea</taxon>
        <taxon>Strongyloididae</taxon>
        <taxon>Strongyloides</taxon>
    </lineage>
</organism>
<feature type="region of interest" description="Disordered" evidence="1">
    <location>
        <begin position="639"/>
        <end position="687"/>
    </location>
</feature>
<dbReference type="eggNOG" id="ENOG502RX12">
    <property type="taxonomic scope" value="Eukaryota"/>
</dbReference>
<accession>A0A090LNE4</accession>
<dbReference type="WBParaSite" id="SRAE_2000370700.1">
    <property type="protein sequence ID" value="SRAE_2000370700.1"/>
    <property type="gene ID" value="WBGene00263932"/>
</dbReference>
<feature type="compositionally biased region" description="Low complexity" evidence="1">
    <location>
        <begin position="456"/>
        <end position="466"/>
    </location>
</feature>
<sequence>MPTTDKTNLLFSKIRVMTGPCSKLFLSAVREARDDNKRRNNIAASTTSLSQSLIITEENTKNFELHTPNNISNNSQNNKSTKSIYKKNHNKIKPRYHGSMDSLNTDGGGNKTNNPCILPLPLLQMASSNQQGTSTNSPFPSAANFPRTPQILIDPNTGQQYIIPAPQPQIYYQPVYIPAQTAQPNQGQQIYFTSSQNGQIQAQPFILPAQTTSTTGYLYTPRNTNQGSNVSTPVLGQHNNESQQSFTCDAFSRLSNNSNGSIKDNSETPLSSRINQGNLLTTTFAQMKISQQNRRKGSVEQLSQMSPSVDDSKNLSRPTLNWNSPKRETGNGINDDISKTTPNSPTKYVSKRTPFHSGNLPENETKDKNNKDEVKEPTTPITIQKPVRIDFDFGKIEDNEEKKEQTKTPVCRVPPTAFTISFDDDENNTNDGCANKKNKPKNLQEARMKKLNSMRNENLNNGGQKLNNKKANKNDSDNNSTTSEDPKRYLLTKLLQGSSGKVAAKMISNNLISSSGNKSIGSIGRGEDTLSDAGTYVVSNDNKKEVSMSKVIDSDDEDSIHRSESEYNCNFNEEDEDGYRSSSPISNFKKQNAKSCSNESSSGKSHTSDCTIKSRNVFTYDNDNKQKCTYLTPAYSNKCHQQQSTNNGTSKIKKESQIGTKKTSSTGGTPTKQSSKSGSGKTTNTPSVIVKQTVASMARQAMNHSIVENKADNRSRGISSTTGTSNTSSNFRRADGGRFSMRGSGTPTSTQKPPFKTGVASARGSSTASPRESNEFAAWLRRKDYNPMKAAAEAKKMKELKSRLIDIKKYKNKIDECINFNDNICHDNTDSYGSTRSISFHHGATTSKDSSLIGDKSNISSRFSTSNSRLANKTLSKDNDIMMTSMDSINENDDDDEIHGEKQMNILPSPFTSTQSLHLSKAVDELTFKCQKSIQLIKLFSGQGLSESMENLIEDVISPDSINKDEKGVMADEDLGHRLENLNTAFDAIQKCLEGFHKEMRIGSPMVSRRNNINNDLNSETTTSSQYQDKRSNNGQSRNSLTSIGSSEDSEKITY</sequence>
<keyword evidence="3" id="KW-1185">Reference proteome</keyword>
<dbReference type="CTD" id="36381425"/>
<feature type="compositionally biased region" description="Low complexity" evidence="1">
    <location>
        <begin position="716"/>
        <end position="731"/>
    </location>
</feature>
<dbReference type="AlphaFoldDB" id="A0A090LNE4"/>
<name>A0A090LNE4_STRRB</name>
<feature type="region of interest" description="Disordered" evidence="1">
    <location>
        <begin position="290"/>
        <end position="386"/>
    </location>
</feature>
<protein>
    <submittedName>
        <fullName evidence="2 4">Uncharacterized protein</fullName>
    </submittedName>
</protein>
<feature type="region of interest" description="Disordered" evidence="1">
    <location>
        <begin position="705"/>
        <end position="775"/>
    </location>
</feature>
<dbReference type="STRING" id="34506.A0A090LNE4"/>
<evidence type="ECO:0000256" key="1">
    <source>
        <dbReference type="SAM" id="MobiDB-lite"/>
    </source>
</evidence>
<gene>
    <name evidence="2 4 5" type="ORF">SRAE_2000370700</name>
</gene>
<evidence type="ECO:0000313" key="3">
    <source>
        <dbReference type="Proteomes" id="UP000035682"/>
    </source>
</evidence>
<dbReference type="GeneID" id="36381425"/>
<dbReference type="OrthoDB" id="5822793at2759"/>
<dbReference type="OMA" id="RRPCSAY"/>
<dbReference type="EMBL" id="LN609529">
    <property type="protein sequence ID" value="CEF69055.1"/>
    <property type="molecule type" value="Genomic_DNA"/>
</dbReference>
<feature type="region of interest" description="Disordered" evidence="1">
    <location>
        <begin position="420"/>
        <end position="442"/>
    </location>
</feature>
<feature type="compositionally biased region" description="Polar residues" evidence="1">
    <location>
        <begin position="300"/>
        <end position="324"/>
    </location>
</feature>
<feature type="compositionally biased region" description="Basic and acidic residues" evidence="1">
    <location>
        <begin position="363"/>
        <end position="376"/>
    </location>
</feature>
<feature type="compositionally biased region" description="Polar residues" evidence="1">
    <location>
        <begin position="743"/>
        <end position="752"/>
    </location>
</feature>
<dbReference type="Proteomes" id="UP000035682">
    <property type="component" value="Unplaced"/>
</dbReference>
<dbReference type="WormBase" id="SRAE_2000370700">
    <property type="protein sequence ID" value="SRP09205"/>
    <property type="gene ID" value="WBGene00263932"/>
</dbReference>
<evidence type="ECO:0000313" key="5">
    <source>
        <dbReference type="WormBase" id="SRAE_2000370700"/>
    </source>
</evidence>
<reference evidence="2 3" key="1">
    <citation type="submission" date="2014-09" db="EMBL/GenBank/DDBJ databases">
        <authorList>
            <person name="Martin A.A."/>
        </authorList>
    </citation>
    <scope>NUCLEOTIDE SEQUENCE</scope>
    <source>
        <strain evidence="3">ED321</strain>
        <strain evidence="2">ED321 Heterogonic</strain>
    </source>
</reference>
<feature type="compositionally biased region" description="Polar residues" evidence="1">
    <location>
        <begin position="1009"/>
        <end position="1047"/>
    </location>
</feature>
<feature type="region of interest" description="Disordered" evidence="1">
    <location>
        <begin position="549"/>
        <end position="609"/>
    </location>
</feature>
<dbReference type="RefSeq" id="XP_024508255.1">
    <property type="nucleotide sequence ID" value="XM_024654933.1"/>
</dbReference>
<feature type="compositionally biased region" description="Polar residues" evidence="1">
    <location>
        <begin position="580"/>
        <end position="594"/>
    </location>
</feature>
<evidence type="ECO:0000313" key="2">
    <source>
        <dbReference type="EMBL" id="CEF69055.1"/>
    </source>
</evidence>
<reference evidence="4" key="2">
    <citation type="submission" date="2020-12" db="UniProtKB">
        <authorList>
            <consortium name="WormBaseParasite"/>
        </authorList>
    </citation>
    <scope>IDENTIFICATION</scope>
</reference>
<feature type="region of interest" description="Disordered" evidence="1">
    <location>
        <begin position="1004"/>
        <end position="1055"/>
    </location>
</feature>
<feature type="compositionally biased region" description="Low complexity" evidence="1">
    <location>
        <begin position="657"/>
        <end position="687"/>
    </location>
</feature>
<feature type="compositionally biased region" description="Polar residues" evidence="1">
    <location>
        <begin position="639"/>
        <end position="650"/>
    </location>
</feature>
<feature type="compositionally biased region" description="Low complexity" evidence="1">
    <location>
        <begin position="595"/>
        <end position="605"/>
    </location>
</feature>
<evidence type="ECO:0000313" key="4">
    <source>
        <dbReference type="WBParaSite" id="SRAE_2000370700.1"/>
    </source>
</evidence>